<evidence type="ECO:0000256" key="2">
    <source>
        <dbReference type="PROSITE-ProRule" id="PRU00076"/>
    </source>
</evidence>
<evidence type="ECO:0000256" key="4">
    <source>
        <dbReference type="SAM" id="Phobius"/>
    </source>
</evidence>
<dbReference type="SUPFAM" id="SSF49899">
    <property type="entry name" value="Concanavalin A-like lectins/glucanases"/>
    <property type="match status" value="5"/>
</dbReference>
<feature type="domain" description="Laminin G" evidence="5">
    <location>
        <begin position="590"/>
        <end position="768"/>
    </location>
</feature>
<dbReference type="SMART" id="SM00282">
    <property type="entry name" value="LamG"/>
    <property type="match status" value="4"/>
</dbReference>
<evidence type="ECO:0000259" key="6">
    <source>
        <dbReference type="PROSITE" id="PS50026"/>
    </source>
</evidence>
<protein>
    <submittedName>
        <fullName evidence="7">Uncharacterized protein</fullName>
    </submittedName>
</protein>
<feature type="domain" description="Laminin G" evidence="5">
    <location>
        <begin position="761"/>
        <end position="959"/>
    </location>
</feature>
<feature type="compositionally biased region" description="Polar residues" evidence="3">
    <location>
        <begin position="1458"/>
        <end position="1467"/>
    </location>
</feature>
<feature type="domain" description="EGF-like" evidence="6">
    <location>
        <begin position="345"/>
        <end position="383"/>
    </location>
</feature>
<feature type="domain" description="Laminin G" evidence="5">
    <location>
        <begin position="1"/>
        <end position="160"/>
    </location>
</feature>
<name>A0ABD0M928_9CAEN</name>
<evidence type="ECO:0000256" key="1">
    <source>
        <dbReference type="ARBA" id="ARBA00023157"/>
    </source>
</evidence>
<dbReference type="Gene3D" id="2.10.25.10">
    <property type="entry name" value="Laminin"/>
    <property type="match status" value="1"/>
</dbReference>
<feature type="domain" description="EGF-like" evidence="6">
    <location>
        <begin position="960"/>
        <end position="998"/>
    </location>
</feature>
<feature type="region of interest" description="Disordered" evidence="3">
    <location>
        <begin position="1241"/>
        <end position="1263"/>
    </location>
</feature>
<keyword evidence="2" id="KW-0245">EGF-like domain</keyword>
<dbReference type="PROSITE" id="PS50025">
    <property type="entry name" value="LAM_G_DOMAIN"/>
    <property type="match status" value="5"/>
</dbReference>
<keyword evidence="8" id="KW-1185">Reference proteome</keyword>
<dbReference type="InterPro" id="IPR036056">
    <property type="entry name" value="Fibrinogen-like_C"/>
</dbReference>
<dbReference type="InterPro" id="IPR050372">
    <property type="entry name" value="Neurexin-related_CASP"/>
</dbReference>
<dbReference type="InterPro" id="IPR001791">
    <property type="entry name" value="Laminin_G"/>
</dbReference>
<feature type="compositionally biased region" description="Acidic residues" evidence="3">
    <location>
        <begin position="1509"/>
        <end position="1528"/>
    </location>
</feature>
<keyword evidence="4" id="KW-0472">Membrane</keyword>
<dbReference type="InterPro" id="IPR009030">
    <property type="entry name" value="Growth_fac_rcpt_cys_sf"/>
</dbReference>
<feature type="disulfide bond" evidence="2">
    <location>
        <begin position="968"/>
        <end position="985"/>
    </location>
</feature>
<comment type="caution">
    <text evidence="2">Lacks conserved residue(s) required for the propagation of feature annotation.</text>
</comment>
<feature type="compositionally biased region" description="Polar residues" evidence="3">
    <location>
        <begin position="1344"/>
        <end position="1361"/>
    </location>
</feature>
<comment type="caution">
    <text evidence="7">The sequence shown here is derived from an EMBL/GenBank/DDBJ whole genome shotgun (WGS) entry which is preliminary data.</text>
</comment>
<dbReference type="SMART" id="SM00181">
    <property type="entry name" value="EGF"/>
    <property type="match status" value="2"/>
</dbReference>
<keyword evidence="1 2" id="KW-1015">Disulfide bond</keyword>
<keyword evidence="4" id="KW-1133">Transmembrane helix</keyword>
<evidence type="ECO:0000313" key="8">
    <source>
        <dbReference type="Proteomes" id="UP001519460"/>
    </source>
</evidence>
<evidence type="ECO:0000256" key="3">
    <source>
        <dbReference type="SAM" id="MobiDB-lite"/>
    </source>
</evidence>
<sequence>AQALVQTVANEVMLRDGTRMFYDSVHCGRLTGETAKPQCGASMYDQTSYSVVSVFLYHQAGITMWHNLTIDHRGRTVNVYLDGQVHTKQINHSDVFLSLDPLAYFGGGDNFVLTRGLPVTRNFIGCMKNVYFNDQSVLYKLSSSGASTHYHGGEKPTFGCSPVQDIPISFPNSASMLRRQAGPRGENLTVEFNFRTVRKNSIMFYVELLSRRDGGGYDYGVMEVWIRDGRPTLVFMPSSQKEDYSENLTLPIVANDSKWHSMHITLQLSQATLKVDAVSQSTKRYRKFLEHRGQVMLGYGLRRYRQTEGYVGCMEKIVIQGLKLDPINVVETAGAVGLILDGCYLIDHCSKNNFCEHGSECLSDWDGVQCSCDGENYEGKACHFSQYMATCDDYYQAGHTESGIYRIDMDGAGPLDPTYVDCQMGVERDGKIFGATVVEHNFAPSTPVRGPWLEDRQYQLTYREMSRRQVMMLAQVSAKCEQFFKYDCQEAPIQLGEKTWFKSANGAVVDYLGSAKPGFCSCPDGDLCNEERCYCDAGNKKPAVDEGYSRTKHKLPIMEMTFLQTSETGVANMTLGPLMCWGNEKQPLERSVTMTTESSHLELPPWSRGALRLRFKTHQERALLVMQSAAGSPHSGNFFTLKIVSENEAEFHFQMNETIWTERLRTPRPLNQGDWHYVSVEHDPYNVRLGLDTVLKMFPIGFSTTTGLLHFTGTMYIGGLPNDVADRYNDRTPGFTGCLRPMVVNGMAVDLSRHLHLNQDAVTMSGGTSSFLKFDLTQYPGILDKTIVLSFRTTQSNALLLYAHDHMSNFLQMELQQGNTIVFTYNENTAIVRGSITAPESLNNGEWHQVIAQEYYNLTKLILGDQSHIIEFKRTKLRNYSIEPFKDSGLQETVFIPRTYEKPAPFVHLYVGGVGDKGTTTTIPRLKGCVRGMRIGTVPVKLREGVLARGNTTDLTAACESGCKGNPCLNGGYCLEHYQNANFTCDCAESDFSGIHCEKEASVLLDGRSVVQHSFLLPLSAQRTRTEHIMLTFRTSGTRERNAQGERMNMALLYIKSSESKDYIIARLDSDGSALIETSQGYGIYRLKASGNFANGQLHEMEYARDGTNMYLTLDGVKEASFVYPDYDLDKIDTILIGGLLPAQTDFEDTVNFTGCISNMVFTPVNNLPIKIRSLKELHLDSPELTVLGPNVSSCTPVAKKPGVTDPPTIFITTESNEVLTMPAWEVGPARVITLSPPRVMTEAPTTTPRPPPATSSSSAVAEKAGDAELDDMTVIIAVFVIAGILVIALIIALLLFRKRKRHYSEKKEAEIELKQPLNSYQAVNSVQSSPVPNDHLAKLDEFTTTNGDVPNNVNRHSQGSLAKPEETTEFVNPIFNKRKQRPASSISEVLEELERRQHAQAVGNTSSNEDIVGRPHGEGDLEWDPQADRTPLTYEDITFFNTPLLAPILDENEDSHVSSLALSEQNSHTEEKPDDSSPSADESHGNQNSLLDGNGDSGYEAESRPEMTEEDVTPTGDDDEGLHDEDDTHPRLYMYNISNIDLEDSPVLSAPNTRLLGRKNKETE</sequence>
<keyword evidence="4" id="KW-0812">Transmembrane</keyword>
<dbReference type="InterPro" id="IPR000742">
    <property type="entry name" value="EGF"/>
</dbReference>
<evidence type="ECO:0000259" key="5">
    <source>
        <dbReference type="PROSITE" id="PS50025"/>
    </source>
</evidence>
<feature type="region of interest" description="Disordered" evidence="3">
    <location>
        <begin position="1395"/>
        <end position="1428"/>
    </location>
</feature>
<dbReference type="EMBL" id="JACVVK020000002">
    <property type="protein sequence ID" value="KAK7508430.1"/>
    <property type="molecule type" value="Genomic_DNA"/>
</dbReference>
<proteinExistence type="predicted"/>
<dbReference type="GO" id="GO:0016020">
    <property type="term" value="C:membrane"/>
    <property type="evidence" value="ECO:0007669"/>
    <property type="project" value="UniProtKB-SubCell"/>
</dbReference>
<accession>A0ABD0M928</accession>
<feature type="non-terminal residue" evidence="7">
    <location>
        <position position="1"/>
    </location>
</feature>
<evidence type="ECO:0000313" key="7">
    <source>
        <dbReference type="EMBL" id="KAK7508430.1"/>
    </source>
</evidence>
<feature type="region of interest" description="Disordered" evidence="3">
    <location>
        <begin position="1457"/>
        <end position="1565"/>
    </location>
</feature>
<dbReference type="CDD" id="cd00110">
    <property type="entry name" value="LamG"/>
    <property type="match status" value="5"/>
</dbReference>
<dbReference type="InterPro" id="IPR013320">
    <property type="entry name" value="ConA-like_dom_sf"/>
</dbReference>
<dbReference type="SUPFAM" id="SSF56496">
    <property type="entry name" value="Fibrinogen C-terminal domain-like"/>
    <property type="match status" value="1"/>
</dbReference>
<feature type="region of interest" description="Disordered" evidence="3">
    <location>
        <begin position="1344"/>
        <end position="1367"/>
    </location>
</feature>
<dbReference type="PANTHER" id="PTHR15036:SF49">
    <property type="entry name" value="AXOTACTIN"/>
    <property type="match status" value="1"/>
</dbReference>
<dbReference type="Proteomes" id="UP001519460">
    <property type="component" value="Unassembled WGS sequence"/>
</dbReference>
<feature type="transmembrane region" description="Helical" evidence="4">
    <location>
        <begin position="1273"/>
        <end position="1297"/>
    </location>
</feature>
<dbReference type="Gene3D" id="2.60.120.1000">
    <property type="match status" value="1"/>
</dbReference>
<feature type="compositionally biased region" description="Polar residues" evidence="3">
    <location>
        <begin position="1477"/>
        <end position="1492"/>
    </location>
</feature>
<reference evidence="7 8" key="1">
    <citation type="journal article" date="2023" name="Sci. Data">
        <title>Genome assembly of the Korean intertidal mud-creeper Batillaria attramentaria.</title>
        <authorList>
            <person name="Patra A.K."/>
            <person name="Ho P.T."/>
            <person name="Jun S."/>
            <person name="Lee S.J."/>
            <person name="Kim Y."/>
            <person name="Won Y.J."/>
        </authorList>
    </citation>
    <scope>NUCLEOTIDE SEQUENCE [LARGE SCALE GENOMIC DNA]</scope>
    <source>
        <strain evidence="7">Wonlab-2016</strain>
    </source>
</reference>
<dbReference type="PANTHER" id="PTHR15036">
    <property type="entry name" value="PIKACHURIN-LIKE PROTEIN"/>
    <property type="match status" value="1"/>
</dbReference>
<organism evidence="7 8">
    <name type="scientific">Batillaria attramentaria</name>
    <dbReference type="NCBI Taxonomy" id="370345"/>
    <lineage>
        <taxon>Eukaryota</taxon>
        <taxon>Metazoa</taxon>
        <taxon>Spiralia</taxon>
        <taxon>Lophotrochozoa</taxon>
        <taxon>Mollusca</taxon>
        <taxon>Gastropoda</taxon>
        <taxon>Caenogastropoda</taxon>
        <taxon>Sorbeoconcha</taxon>
        <taxon>Cerithioidea</taxon>
        <taxon>Batillariidae</taxon>
        <taxon>Batillaria</taxon>
    </lineage>
</organism>
<gene>
    <name evidence="7" type="ORF">BaRGS_00000669</name>
</gene>
<feature type="domain" description="Laminin G" evidence="5">
    <location>
        <begin position="165"/>
        <end position="343"/>
    </location>
</feature>
<dbReference type="Pfam" id="PF02210">
    <property type="entry name" value="Laminin_G_2"/>
    <property type="match status" value="5"/>
</dbReference>
<dbReference type="SUPFAM" id="SSF57184">
    <property type="entry name" value="Growth factor receptor domain"/>
    <property type="match status" value="1"/>
</dbReference>
<dbReference type="PROSITE" id="PS50026">
    <property type="entry name" value="EGF_3"/>
    <property type="match status" value="2"/>
</dbReference>
<dbReference type="Gene3D" id="2.60.120.200">
    <property type="match status" value="5"/>
</dbReference>
<feature type="domain" description="Laminin G" evidence="5">
    <location>
        <begin position="1000"/>
        <end position="1195"/>
    </location>
</feature>